<dbReference type="SUPFAM" id="SSF89392">
    <property type="entry name" value="Prokaryotic lipoproteins and lipoprotein localization factors"/>
    <property type="match status" value="1"/>
</dbReference>
<reference evidence="2 3" key="1">
    <citation type="submission" date="2013-11" db="EMBL/GenBank/DDBJ databases">
        <title>Complete genome sequence of Clostridum sp. M2/40.</title>
        <authorList>
            <person name="Wibberg D."/>
            <person name="Puehler A."/>
            <person name="Schlueter A."/>
        </authorList>
    </citation>
    <scope>NUCLEOTIDE SEQUENCE [LARGE SCALE GENOMIC DNA]</scope>
    <source>
        <strain evidence="3">M2/40</strain>
    </source>
</reference>
<dbReference type="InterPro" id="IPR014584">
    <property type="entry name" value="UCP033729"/>
</dbReference>
<dbReference type="Gene3D" id="2.50.20.10">
    <property type="entry name" value="Lipoprotein localisation LolA/LolB/LppX"/>
    <property type="match status" value="1"/>
</dbReference>
<name>W6RYI5_9CLOT</name>
<dbReference type="EMBL" id="HG917868">
    <property type="protein sequence ID" value="CDM69508.1"/>
    <property type="molecule type" value="Genomic_DNA"/>
</dbReference>
<dbReference type="NCBIfam" id="NF041287">
    <property type="entry name" value="lipo_GerS_rel"/>
    <property type="match status" value="1"/>
</dbReference>
<keyword evidence="1" id="KW-0812">Transmembrane</keyword>
<dbReference type="AlphaFoldDB" id="W6RYI5"/>
<dbReference type="InterPro" id="IPR029046">
    <property type="entry name" value="LolA/LolB/LppX"/>
</dbReference>
<keyword evidence="1" id="KW-0472">Membrane</keyword>
<protein>
    <recommendedName>
        <fullName evidence="4">Membrane associated protein</fullName>
    </recommendedName>
</protein>
<feature type="transmembrane region" description="Helical" evidence="1">
    <location>
        <begin position="6"/>
        <end position="28"/>
    </location>
</feature>
<gene>
    <name evidence="2" type="ORF">CM240_2371</name>
</gene>
<accession>W6RYI5</accession>
<evidence type="ECO:0000256" key="1">
    <source>
        <dbReference type="SAM" id="Phobius"/>
    </source>
</evidence>
<evidence type="ECO:0000313" key="3">
    <source>
        <dbReference type="Proteomes" id="UP000019426"/>
    </source>
</evidence>
<evidence type="ECO:0008006" key="4">
    <source>
        <dbReference type="Google" id="ProtNLM"/>
    </source>
</evidence>
<dbReference type="OrthoDB" id="2047841at2"/>
<keyword evidence="1" id="KW-1133">Transmembrane helix</keyword>
<dbReference type="STRING" id="1216932.CM240_2371"/>
<dbReference type="HOGENOM" id="CLU_113631_0_0_9"/>
<evidence type="ECO:0000313" key="2">
    <source>
        <dbReference type="EMBL" id="CDM69508.1"/>
    </source>
</evidence>
<proteinExistence type="predicted"/>
<dbReference type="PATRIC" id="fig|1216932.3.peg.2349"/>
<dbReference type="KEGG" id="clt:CM240_2371"/>
<sequence length="208" mass="24578">MGKSIIKKLSIISVIIVGALIVIMCYLIKNRTIIMNEEDYLTKLKELNKYSTDITMTFKNDRITDIYKGKLVFSREKGYMLELDNGRKMIFNSDEIKVKDSIVGDEYVRKSENDKIHKFIFLEEYIKLLYTDQKLNFTVQQENETEYLILHLKINEGNDNMKTASLWVDKGKVEPKKIVVYNKDNKETIVIEYRNFDKNYNDEDTVLQ</sequence>
<dbReference type="Proteomes" id="UP000019426">
    <property type="component" value="Chromosome M2/40_rep1"/>
</dbReference>
<dbReference type="PIRSF" id="PIRSF033729">
    <property type="entry name" value="UCP033729"/>
    <property type="match status" value="1"/>
</dbReference>
<keyword evidence="3" id="KW-1185">Reference proteome</keyword>
<organism evidence="2 3">
    <name type="scientific">Clostridium bornimense</name>
    <dbReference type="NCBI Taxonomy" id="1216932"/>
    <lineage>
        <taxon>Bacteria</taxon>
        <taxon>Bacillati</taxon>
        <taxon>Bacillota</taxon>
        <taxon>Clostridia</taxon>
        <taxon>Eubacteriales</taxon>
        <taxon>Clostridiaceae</taxon>
        <taxon>Clostridium</taxon>
    </lineage>
</organism>
<dbReference type="RefSeq" id="WP_044039314.1">
    <property type="nucleotide sequence ID" value="NZ_HG917868.1"/>
</dbReference>